<comment type="caution">
    <text evidence="10">The sequence shown here is derived from an EMBL/GenBank/DDBJ whole genome shotgun (WGS) entry which is preliminary data.</text>
</comment>
<evidence type="ECO:0000256" key="1">
    <source>
        <dbReference type="ARBA" id="ARBA00004651"/>
    </source>
</evidence>
<keyword evidence="11" id="KW-1185">Reference proteome</keyword>
<evidence type="ECO:0000256" key="8">
    <source>
        <dbReference type="SAM" id="Phobius"/>
    </source>
</evidence>
<evidence type="ECO:0000313" key="11">
    <source>
        <dbReference type="Proteomes" id="UP000005019"/>
    </source>
</evidence>
<dbReference type="GO" id="GO:0016763">
    <property type="term" value="F:pentosyltransferase activity"/>
    <property type="evidence" value="ECO:0007669"/>
    <property type="project" value="TreeGrafter"/>
</dbReference>
<feature type="transmembrane region" description="Helical" evidence="8">
    <location>
        <begin position="270"/>
        <end position="286"/>
    </location>
</feature>
<evidence type="ECO:0000256" key="3">
    <source>
        <dbReference type="ARBA" id="ARBA00022676"/>
    </source>
</evidence>
<keyword evidence="4 10" id="KW-0808">Transferase</keyword>
<feature type="transmembrane region" description="Helical" evidence="8">
    <location>
        <begin position="16"/>
        <end position="37"/>
    </location>
</feature>
<feature type="transmembrane region" description="Helical" evidence="8">
    <location>
        <begin position="153"/>
        <end position="181"/>
    </location>
</feature>
<dbReference type="RefSeq" id="WP_008064825.1">
    <property type="nucleotide sequence ID" value="NZ_AFHG01000059.1"/>
</dbReference>
<dbReference type="AlphaFoldDB" id="F5RI49"/>
<dbReference type="Pfam" id="PF13231">
    <property type="entry name" value="PMT_2"/>
    <property type="match status" value="1"/>
</dbReference>
<dbReference type="Proteomes" id="UP000005019">
    <property type="component" value="Unassembled WGS sequence"/>
</dbReference>
<organism evidence="10 11">
    <name type="scientific">Methyloversatilis universalis (strain ATCC BAA-1314 / DSM 25237 / JCM 13912 / CCUG 52030 / FAM5)</name>
    <dbReference type="NCBI Taxonomy" id="1000565"/>
    <lineage>
        <taxon>Bacteria</taxon>
        <taxon>Pseudomonadati</taxon>
        <taxon>Pseudomonadota</taxon>
        <taxon>Betaproteobacteria</taxon>
        <taxon>Nitrosomonadales</taxon>
        <taxon>Sterolibacteriaceae</taxon>
        <taxon>Methyloversatilis</taxon>
    </lineage>
</organism>
<evidence type="ECO:0000256" key="6">
    <source>
        <dbReference type="ARBA" id="ARBA00022989"/>
    </source>
</evidence>
<name>F5RI49_METUF</name>
<dbReference type="eggNOG" id="COG1807">
    <property type="taxonomic scope" value="Bacteria"/>
</dbReference>
<keyword evidence="6 8" id="KW-1133">Transmembrane helix</keyword>
<dbReference type="PANTHER" id="PTHR33908:SF11">
    <property type="entry name" value="MEMBRANE PROTEIN"/>
    <property type="match status" value="1"/>
</dbReference>
<evidence type="ECO:0000256" key="5">
    <source>
        <dbReference type="ARBA" id="ARBA00022692"/>
    </source>
</evidence>
<evidence type="ECO:0000256" key="4">
    <source>
        <dbReference type="ARBA" id="ARBA00022679"/>
    </source>
</evidence>
<protein>
    <submittedName>
        <fullName evidence="10">Glycosyl transferase family 39</fullName>
    </submittedName>
</protein>
<dbReference type="OrthoDB" id="8933800at2"/>
<reference evidence="10 11" key="1">
    <citation type="journal article" date="2011" name="J. Bacteriol.">
        <title>Genome sequence of Methyloversatilis universalis FAM5T, a methylotrophic representative of the order Rhodocyclales.</title>
        <authorList>
            <person name="Kittichotirat W."/>
            <person name="Good N.M."/>
            <person name="Hall R."/>
            <person name="Bringel F."/>
            <person name="Lajus A."/>
            <person name="Medigue C."/>
            <person name="Smalley N.E."/>
            <person name="Beck D."/>
            <person name="Bumgarner R."/>
            <person name="Vuilleumier S."/>
            <person name="Kalyuzhnaya M.G."/>
        </authorList>
    </citation>
    <scope>NUCLEOTIDE SEQUENCE [LARGE SCALE GENOMIC DNA]</scope>
    <source>
        <strain evidence="11">ATCC BAA-1314 / JCM 13912 / FAM5</strain>
    </source>
</reference>
<feature type="transmembrane region" description="Helical" evidence="8">
    <location>
        <begin position="239"/>
        <end position="258"/>
    </location>
</feature>
<dbReference type="EMBL" id="AFHG01000059">
    <property type="protein sequence ID" value="EGK70030.1"/>
    <property type="molecule type" value="Genomic_DNA"/>
</dbReference>
<feature type="domain" description="Glycosyltransferase RgtA/B/C/D-like" evidence="9">
    <location>
        <begin position="57"/>
        <end position="199"/>
    </location>
</feature>
<dbReference type="InterPro" id="IPR038731">
    <property type="entry name" value="RgtA/B/C-like"/>
</dbReference>
<keyword evidence="3" id="KW-0328">Glycosyltransferase</keyword>
<feature type="transmembrane region" description="Helical" evidence="8">
    <location>
        <begin position="292"/>
        <end position="307"/>
    </location>
</feature>
<evidence type="ECO:0000313" key="10">
    <source>
        <dbReference type="EMBL" id="EGK70030.1"/>
    </source>
</evidence>
<evidence type="ECO:0000259" key="9">
    <source>
        <dbReference type="Pfam" id="PF13231"/>
    </source>
</evidence>
<dbReference type="InterPro" id="IPR050297">
    <property type="entry name" value="LipidA_mod_glycosyltrf_83"/>
</dbReference>
<proteinExistence type="predicted"/>
<gene>
    <name evidence="10" type="ORF">METUNv1_03998</name>
</gene>
<accession>F5RI49</accession>
<comment type="subcellular location">
    <subcellularLocation>
        <location evidence="1">Cell membrane</location>
        <topology evidence="1">Multi-pass membrane protein</topology>
    </subcellularLocation>
</comment>
<keyword evidence="7 8" id="KW-0472">Membrane</keyword>
<sequence length="502" mass="56569">MNTLFAAAPASSWRRFYFISLLLTLVFRGWLGAVLPFTGDEAYFYWWGKIPAGGFYDHPPMVGWWLAALISVSEAEWWLRLPSILQPALLSSLMLAVLRDDAPAVRWGTATLMLLAPAGLLDVLITTDIPLVYFSVASALAFLHAQRSRSMPAFALAGLLLGGAFLSKYFSVLLGLAYIAWAVWRPAAWKWKGLGLLVLCALPAGLYNAWWNSQHCWANVMFNVFNRHGNAHLGWQTPLLYLVMMVWLLTPMVAWRLVRAPSGWLRQPALPWLVCVPLAVFALLSLLKTIGLHWVFSFVPLAFLMYARSVDAATLRRTVNITAVIAAVHAVALLAIGTTSVESWEKRLGERRYAGIVQTVKADELIAALGDDLERYVPMTDGYSPSVTLGYNHRRYWAVFGPASSHARHDDMLTDFRTLAGRDILILSKEKPDLADYTPYFRDVSEDTLQVRGATFWRIRGHGFDYAAYHKGVLEPARRLWYAIPKWLPDCGCYFEERYFGK</sequence>
<keyword evidence="2" id="KW-1003">Cell membrane</keyword>
<feature type="transmembrane region" description="Helical" evidence="8">
    <location>
        <begin position="193"/>
        <end position="211"/>
    </location>
</feature>
<feature type="transmembrane region" description="Helical" evidence="8">
    <location>
        <begin position="319"/>
        <end position="337"/>
    </location>
</feature>
<keyword evidence="5 8" id="KW-0812">Transmembrane</keyword>
<dbReference type="PANTHER" id="PTHR33908">
    <property type="entry name" value="MANNOSYLTRANSFERASE YKCB-RELATED"/>
    <property type="match status" value="1"/>
</dbReference>
<dbReference type="GO" id="GO:0009103">
    <property type="term" value="P:lipopolysaccharide biosynthetic process"/>
    <property type="evidence" value="ECO:0007669"/>
    <property type="project" value="UniProtKB-ARBA"/>
</dbReference>
<evidence type="ECO:0000256" key="2">
    <source>
        <dbReference type="ARBA" id="ARBA00022475"/>
    </source>
</evidence>
<dbReference type="GO" id="GO:0005886">
    <property type="term" value="C:plasma membrane"/>
    <property type="evidence" value="ECO:0007669"/>
    <property type="project" value="UniProtKB-SubCell"/>
</dbReference>
<evidence type="ECO:0000256" key="7">
    <source>
        <dbReference type="ARBA" id="ARBA00023136"/>
    </source>
</evidence>
<dbReference type="STRING" id="1000565.METUNv1_03998"/>